<comment type="subcellular location">
    <subcellularLocation>
        <location evidence="1">Cell membrane</location>
        <topology evidence="1">Multi-pass membrane protein</topology>
    </subcellularLocation>
</comment>
<feature type="transmembrane region" description="Helical" evidence="6">
    <location>
        <begin position="186"/>
        <end position="213"/>
    </location>
</feature>
<keyword evidence="2" id="KW-1003">Cell membrane</keyword>
<feature type="transmembrane region" description="Helical" evidence="6">
    <location>
        <begin position="133"/>
        <end position="154"/>
    </location>
</feature>
<dbReference type="InterPro" id="IPR050833">
    <property type="entry name" value="Poly_Biosynth_Transport"/>
</dbReference>
<feature type="transmembrane region" description="Helical" evidence="6">
    <location>
        <begin position="94"/>
        <end position="113"/>
    </location>
</feature>
<gene>
    <name evidence="7" type="ORF">MUN68_012240</name>
</gene>
<evidence type="ECO:0000256" key="4">
    <source>
        <dbReference type="ARBA" id="ARBA00022989"/>
    </source>
</evidence>
<dbReference type="Pfam" id="PF01943">
    <property type="entry name" value="Polysacc_synt"/>
    <property type="match status" value="1"/>
</dbReference>
<keyword evidence="4 6" id="KW-1133">Transmembrane helix</keyword>
<reference evidence="7 8" key="1">
    <citation type="submission" date="2023-01" db="EMBL/GenBank/DDBJ databases">
        <title>Psychroserpens ponticola sp. nov., isolated from seawater.</title>
        <authorList>
            <person name="Kristyanto S."/>
            <person name="Jung J."/>
            <person name="Kim J.M."/>
            <person name="Jeon C.O."/>
        </authorList>
    </citation>
    <scope>NUCLEOTIDE SEQUENCE [LARGE SCALE GENOMIC DNA]</scope>
    <source>
        <strain evidence="7 8">MSW6</strain>
    </source>
</reference>
<keyword evidence="8" id="KW-1185">Reference proteome</keyword>
<feature type="transmembrane region" description="Helical" evidence="6">
    <location>
        <begin position="346"/>
        <end position="368"/>
    </location>
</feature>
<evidence type="ECO:0000256" key="5">
    <source>
        <dbReference type="ARBA" id="ARBA00023136"/>
    </source>
</evidence>
<feature type="transmembrane region" description="Helical" evidence="6">
    <location>
        <begin position="161"/>
        <end position="180"/>
    </location>
</feature>
<dbReference type="Proteomes" id="UP001202717">
    <property type="component" value="Chromosome"/>
</dbReference>
<name>A0ABY7RUN3_9FLAO</name>
<evidence type="ECO:0000256" key="6">
    <source>
        <dbReference type="SAM" id="Phobius"/>
    </source>
</evidence>
<evidence type="ECO:0000256" key="1">
    <source>
        <dbReference type="ARBA" id="ARBA00004651"/>
    </source>
</evidence>
<feature type="transmembrane region" description="Helical" evidence="6">
    <location>
        <begin position="375"/>
        <end position="397"/>
    </location>
</feature>
<dbReference type="RefSeq" id="WP_249995826.1">
    <property type="nucleotide sequence ID" value="NZ_CP116221.1"/>
</dbReference>
<feature type="transmembrane region" description="Helical" evidence="6">
    <location>
        <begin position="403"/>
        <end position="421"/>
    </location>
</feature>
<dbReference type="CDD" id="cd13125">
    <property type="entry name" value="MATE_like_10"/>
    <property type="match status" value="1"/>
</dbReference>
<evidence type="ECO:0000256" key="2">
    <source>
        <dbReference type="ARBA" id="ARBA00022475"/>
    </source>
</evidence>
<evidence type="ECO:0000313" key="7">
    <source>
        <dbReference type="EMBL" id="WCO00833.1"/>
    </source>
</evidence>
<dbReference type="EMBL" id="CP116221">
    <property type="protein sequence ID" value="WCO00833.1"/>
    <property type="molecule type" value="Genomic_DNA"/>
</dbReference>
<accession>A0ABY7RUN3</accession>
<keyword evidence="5 6" id="KW-0472">Membrane</keyword>
<dbReference type="InterPro" id="IPR044550">
    <property type="entry name" value="WzxE"/>
</dbReference>
<dbReference type="PANTHER" id="PTHR30250">
    <property type="entry name" value="PST FAMILY PREDICTED COLANIC ACID TRANSPORTER"/>
    <property type="match status" value="1"/>
</dbReference>
<dbReference type="PANTHER" id="PTHR30250:SF30">
    <property type="entry name" value="LIPID III FLIPPASE"/>
    <property type="match status" value="1"/>
</dbReference>
<protein>
    <submittedName>
        <fullName evidence="7">O-antigen translocase</fullName>
    </submittedName>
</protein>
<feature type="transmembrane region" description="Helical" evidence="6">
    <location>
        <begin position="305"/>
        <end position="326"/>
    </location>
</feature>
<keyword evidence="3 6" id="KW-0812">Transmembrane</keyword>
<evidence type="ECO:0000256" key="3">
    <source>
        <dbReference type="ARBA" id="ARBA00022692"/>
    </source>
</evidence>
<feature type="transmembrane region" description="Helical" evidence="6">
    <location>
        <begin position="234"/>
        <end position="255"/>
    </location>
</feature>
<proteinExistence type="predicted"/>
<feature type="transmembrane region" description="Helical" evidence="6">
    <location>
        <begin position="275"/>
        <end position="293"/>
    </location>
</feature>
<dbReference type="InterPro" id="IPR002797">
    <property type="entry name" value="Polysacc_synth"/>
</dbReference>
<evidence type="ECO:0000313" key="8">
    <source>
        <dbReference type="Proteomes" id="UP001202717"/>
    </source>
</evidence>
<organism evidence="7 8">
    <name type="scientific">Psychroserpens ponticola</name>
    <dbReference type="NCBI Taxonomy" id="2932268"/>
    <lineage>
        <taxon>Bacteria</taxon>
        <taxon>Pseudomonadati</taxon>
        <taxon>Bacteroidota</taxon>
        <taxon>Flavobacteriia</taxon>
        <taxon>Flavobacteriales</taxon>
        <taxon>Flavobacteriaceae</taxon>
        <taxon>Psychroserpens</taxon>
    </lineage>
</organism>
<sequence>MRQKIKHFLSSNQLLKIASLNSVSVFIRVISGLITSKLIAIFIGPDGLAFIGNFRDFIKSGQAFTTLGINNGVVKYVAELKNNSRELSQMLSTAFYLILFSVTFFSIGVYFTSESINDFIFTAQKDYVNIIKLIAISLPFYAFKTFIFSILNGLSKFKKILIINIIAQILGTIANVFLIWEFKLEGALISILLIEIILFVILLLSAFGVFNYLKLISFKKISFISFKSLGAFSIMALLSATLLPLVTVYVRNYIILEIGDIYAGFWVAMQRISNYYLMFVTTLITLYILPRFSQINTQRAFRAEVFSFYKTIIPIFGLGLIIIFFLRSFIVKLIFSDEFEPVTELFFWQILGDFIKVLSLVISYQFLAKKMLWHYIIIELLAIIVMYISSICLIDYYGLIGVVKAHFLSYLIHFIILLFVFRKALFGILPNNTTDDD</sequence>